<evidence type="ECO:0000256" key="2">
    <source>
        <dbReference type="ARBA" id="ARBA00022475"/>
    </source>
</evidence>
<feature type="transmembrane region" description="Helical" evidence="9">
    <location>
        <begin position="265"/>
        <end position="286"/>
    </location>
</feature>
<organism evidence="11 12">
    <name type="scientific">candidate division WOR-1 bacterium RIFCSPLOWO2_02_FULL_46_20</name>
    <dbReference type="NCBI Taxonomy" id="1802567"/>
    <lineage>
        <taxon>Bacteria</taxon>
        <taxon>Bacillati</taxon>
        <taxon>Saganbacteria</taxon>
    </lineage>
</organism>
<keyword evidence="2" id="KW-1003">Cell membrane</keyword>
<evidence type="ECO:0000259" key="10">
    <source>
        <dbReference type="Pfam" id="PF00535"/>
    </source>
</evidence>
<dbReference type="Proteomes" id="UP000176938">
    <property type="component" value="Unassembled WGS sequence"/>
</dbReference>
<accession>A0A1F4R4T4</accession>
<reference evidence="11 12" key="1">
    <citation type="journal article" date="2016" name="Nat. Commun.">
        <title>Thousands of microbial genomes shed light on interconnected biogeochemical processes in an aquifer system.</title>
        <authorList>
            <person name="Anantharaman K."/>
            <person name="Brown C.T."/>
            <person name="Hug L.A."/>
            <person name="Sharon I."/>
            <person name="Castelle C.J."/>
            <person name="Probst A.J."/>
            <person name="Thomas B.C."/>
            <person name="Singh A."/>
            <person name="Wilkins M.J."/>
            <person name="Karaoz U."/>
            <person name="Brodie E.L."/>
            <person name="Williams K.H."/>
            <person name="Hubbard S.S."/>
            <person name="Banfield J.F."/>
        </authorList>
    </citation>
    <scope>NUCLEOTIDE SEQUENCE [LARGE SCALE GENOMIC DNA]</scope>
</reference>
<dbReference type="EMBL" id="METP01000059">
    <property type="protein sequence ID" value="OGC03182.1"/>
    <property type="molecule type" value="Genomic_DNA"/>
</dbReference>
<dbReference type="CDD" id="cd04187">
    <property type="entry name" value="DPM1_like_bac"/>
    <property type="match status" value="1"/>
</dbReference>
<protein>
    <submittedName>
        <fullName evidence="11">Glycosyltransferase</fullName>
    </submittedName>
</protein>
<dbReference type="InterPro" id="IPR050256">
    <property type="entry name" value="Glycosyltransferase_2"/>
</dbReference>
<sequence>MFGKPELSLVIPIHNEAGNLQALYDRLSAVLKPLNLSYEIIMVDDGSTDSSFEILSTLNQKDSRVKALSFSRNFGHMIALSAGLDSALGGAVITIDADLQHPPELIPELLNRWRGGAKVINTLRQETRGAGVFKNTSAGLFYWLINKIARINLPVSGADYRLLDRKVVDVLKSFKERSRFLRGLISWVGFKQEFIPYQAAERSAGKTKYSLARMLAFAIDGIISFSSFPLRLATYLGLVAASFSFLYILYAVYIRFFTQQAIAGWASVLVAVLFIGGIQLIFLGIIGEYISRVFEETKERPLYIVRKKIGF</sequence>
<evidence type="ECO:0000313" key="12">
    <source>
        <dbReference type="Proteomes" id="UP000176938"/>
    </source>
</evidence>
<dbReference type="FunFam" id="3.90.550.10:FF:000079">
    <property type="entry name" value="Probable glycosyl transferase"/>
    <property type="match status" value="1"/>
</dbReference>
<evidence type="ECO:0000256" key="7">
    <source>
        <dbReference type="ARBA" id="ARBA00023136"/>
    </source>
</evidence>
<dbReference type="PANTHER" id="PTHR48090">
    <property type="entry name" value="UNDECAPRENYL-PHOSPHATE 4-DEOXY-4-FORMAMIDO-L-ARABINOSE TRANSFERASE-RELATED"/>
    <property type="match status" value="1"/>
</dbReference>
<gene>
    <name evidence="11" type="ORF">A3H38_00215</name>
</gene>
<dbReference type="Pfam" id="PF00535">
    <property type="entry name" value="Glycos_transf_2"/>
    <property type="match status" value="1"/>
</dbReference>
<dbReference type="GO" id="GO:0016757">
    <property type="term" value="F:glycosyltransferase activity"/>
    <property type="evidence" value="ECO:0007669"/>
    <property type="project" value="UniProtKB-KW"/>
</dbReference>
<evidence type="ECO:0000256" key="3">
    <source>
        <dbReference type="ARBA" id="ARBA00022676"/>
    </source>
</evidence>
<evidence type="ECO:0000256" key="9">
    <source>
        <dbReference type="SAM" id="Phobius"/>
    </source>
</evidence>
<dbReference type="GO" id="GO:0005886">
    <property type="term" value="C:plasma membrane"/>
    <property type="evidence" value="ECO:0007669"/>
    <property type="project" value="UniProtKB-SubCell"/>
</dbReference>
<dbReference type="Gene3D" id="3.90.550.10">
    <property type="entry name" value="Spore Coat Polysaccharide Biosynthesis Protein SpsA, Chain A"/>
    <property type="match status" value="1"/>
</dbReference>
<comment type="subcellular location">
    <subcellularLocation>
        <location evidence="1">Cell membrane</location>
        <topology evidence="1">Multi-pass membrane protein</topology>
    </subcellularLocation>
</comment>
<name>A0A1F4R4T4_UNCSA</name>
<keyword evidence="4 11" id="KW-0808">Transferase</keyword>
<evidence type="ECO:0000256" key="1">
    <source>
        <dbReference type="ARBA" id="ARBA00004651"/>
    </source>
</evidence>
<evidence type="ECO:0000256" key="6">
    <source>
        <dbReference type="ARBA" id="ARBA00022989"/>
    </source>
</evidence>
<dbReference type="InterPro" id="IPR029044">
    <property type="entry name" value="Nucleotide-diphossugar_trans"/>
</dbReference>
<feature type="domain" description="Glycosyltransferase 2-like" evidence="10">
    <location>
        <begin position="8"/>
        <end position="168"/>
    </location>
</feature>
<dbReference type="AlphaFoldDB" id="A0A1F4R4T4"/>
<evidence type="ECO:0000256" key="4">
    <source>
        <dbReference type="ARBA" id="ARBA00022679"/>
    </source>
</evidence>
<keyword evidence="7 9" id="KW-0472">Membrane</keyword>
<dbReference type="PANTHER" id="PTHR48090:SF1">
    <property type="entry name" value="PROPHAGE BACTOPRENOL GLUCOSYL TRANSFERASE HOMOLOG"/>
    <property type="match status" value="1"/>
</dbReference>
<evidence type="ECO:0000256" key="5">
    <source>
        <dbReference type="ARBA" id="ARBA00022692"/>
    </source>
</evidence>
<dbReference type="SUPFAM" id="SSF53448">
    <property type="entry name" value="Nucleotide-diphospho-sugar transferases"/>
    <property type="match status" value="1"/>
</dbReference>
<dbReference type="InterPro" id="IPR001173">
    <property type="entry name" value="Glyco_trans_2-like"/>
</dbReference>
<keyword evidence="6 9" id="KW-1133">Transmembrane helix</keyword>
<keyword evidence="5 9" id="KW-0812">Transmembrane</keyword>
<proteinExistence type="inferred from homology"/>
<evidence type="ECO:0000313" key="11">
    <source>
        <dbReference type="EMBL" id="OGC03182.1"/>
    </source>
</evidence>
<comment type="caution">
    <text evidence="11">The sequence shown here is derived from an EMBL/GenBank/DDBJ whole genome shotgun (WGS) entry which is preliminary data.</text>
</comment>
<keyword evidence="3" id="KW-0328">Glycosyltransferase</keyword>
<feature type="transmembrane region" description="Helical" evidence="9">
    <location>
        <begin position="234"/>
        <end position="253"/>
    </location>
</feature>
<comment type="similarity">
    <text evidence="8">Belongs to the glycosyltransferase 2 family. GtrB subfamily.</text>
</comment>
<evidence type="ECO:0000256" key="8">
    <source>
        <dbReference type="ARBA" id="ARBA00038152"/>
    </source>
</evidence>